<protein>
    <recommendedName>
        <fullName evidence="1">Glycosyltransferase 2-like domain-containing protein</fullName>
    </recommendedName>
</protein>
<dbReference type="SUPFAM" id="SSF53448">
    <property type="entry name" value="Nucleotide-diphospho-sugar transferases"/>
    <property type="match status" value="1"/>
</dbReference>
<dbReference type="CDD" id="cd00761">
    <property type="entry name" value="Glyco_tranf_GTA_type"/>
    <property type="match status" value="1"/>
</dbReference>
<dbReference type="Proteomes" id="UP001194714">
    <property type="component" value="Unassembled WGS sequence"/>
</dbReference>
<gene>
    <name evidence="2" type="ORF">NEPTK9_001156</name>
</gene>
<feature type="domain" description="Glycosyltransferase 2-like" evidence="1">
    <location>
        <begin position="18"/>
        <end position="148"/>
    </location>
</feature>
<evidence type="ECO:0000259" key="1">
    <source>
        <dbReference type="Pfam" id="PF00535"/>
    </source>
</evidence>
<sequence length="271" mass="31812">METQNQTFTVVVTGRCALPFAKDCLGSIQAQSPPCQLKIIYVDDASEYNPLEKEELYEYLNHVDGEALFLDTRHYQIGALSRAIPQIKDKNTIVCLIDGDDYLLPHALSTLTTAYSDPNIVMTYGNVLIDFRPYQDLQSFYFHDKKTVNTPYPLSVWKKRTFREDGFRCFHLRSFKRWLWDYIDPKDFLRPSGDFFHASGDSAFIFPMLELLADPKHVAFIEKPLYIYRLHNGNVHNHDKKSQREDLEYLRFKKTPYLPLNRELLRSFLNH</sequence>
<proteinExistence type="predicted"/>
<dbReference type="InterPro" id="IPR029044">
    <property type="entry name" value="Nucleotide-diphossugar_trans"/>
</dbReference>
<evidence type="ECO:0000313" key="2">
    <source>
        <dbReference type="EMBL" id="MBF5059640.1"/>
    </source>
</evidence>
<dbReference type="Pfam" id="PF00535">
    <property type="entry name" value="Glycos_transf_2"/>
    <property type="match status" value="1"/>
</dbReference>
<dbReference type="EMBL" id="JAAEJV010000032">
    <property type="protein sequence ID" value="MBF5059640.1"/>
    <property type="molecule type" value="Genomic_DNA"/>
</dbReference>
<comment type="caution">
    <text evidence="2">The sequence shown here is derived from an EMBL/GenBank/DDBJ whole genome shotgun (WGS) entry which is preliminary data.</text>
</comment>
<reference evidence="2 3" key="1">
    <citation type="submission" date="2020-01" db="EMBL/GenBank/DDBJ databases">
        <title>Draft genome sequence of Cand. Neptunochlamydia vexilliferae K9.</title>
        <authorList>
            <person name="Schulz F."/>
            <person name="Koestlbacher S."/>
            <person name="Wascher F."/>
            <person name="Pizzetti I."/>
            <person name="Horn M."/>
        </authorList>
    </citation>
    <scope>NUCLEOTIDE SEQUENCE [LARGE SCALE GENOMIC DNA]</scope>
    <source>
        <strain evidence="2 3">K9</strain>
    </source>
</reference>
<dbReference type="Gene3D" id="3.90.550.10">
    <property type="entry name" value="Spore Coat Polysaccharide Biosynthesis Protein SpsA, Chain A"/>
    <property type="match status" value="1"/>
</dbReference>
<dbReference type="RefSeq" id="WP_194847945.1">
    <property type="nucleotide sequence ID" value="NZ_JAAEJV010000032.1"/>
</dbReference>
<evidence type="ECO:0000313" key="3">
    <source>
        <dbReference type="Proteomes" id="UP001194714"/>
    </source>
</evidence>
<dbReference type="InterPro" id="IPR001173">
    <property type="entry name" value="Glyco_trans_2-like"/>
</dbReference>
<organism evidence="2 3">
    <name type="scientific">Candidatus Neptunichlamydia vexilliferae</name>
    <dbReference type="NCBI Taxonomy" id="1651774"/>
    <lineage>
        <taxon>Bacteria</taxon>
        <taxon>Pseudomonadati</taxon>
        <taxon>Chlamydiota</taxon>
        <taxon>Chlamydiia</taxon>
        <taxon>Parachlamydiales</taxon>
        <taxon>Simkaniaceae</taxon>
        <taxon>Candidatus Neptunichlamydia</taxon>
    </lineage>
</organism>
<name>A0ABS0B0A9_9BACT</name>
<keyword evidence="3" id="KW-1185">Reference proteome</keyword>
<accession>A0ABS0B0A9</accession>